<feature type="chain" id="PRO_5037288668" description="Outer membrane protein beta-barrel domain-containing protein" evidence="1">
    <location>
        <begin position="21"/>
        <end position="180"/>
    </location>
</feature>
<accession>A0A918K3W4</accession>
<dbReference type="Proteomes" id="UP000626148">
    <property type="component" value="Unassembled WGS sequence"/>
</dbReference>
<protein>
    <recommendedName>
        <fullName evidence="4">Outer membrane protein beta-barrel domain-containing protein</fullName>
    </recommendedName>
</protein>
<evidence type="ECO:0000256" key="1">
    <source>
        <dbReference type="SAM" id="SignalP"/>
    </source>
</evidence>
<keyword evidence="3" id="KW-1185">Reference proteome</keyword>
<proteinExistence type="predicted"/>
<sequence length="180" mass="18905">MRKQLYVAAALACSPLSAVYATEININPLGLIIGSLNGNALFTLTEDETTKVGPSFGYLGLDLGDVKLTATTIGVRFEKSTATQGYDDGAFFAANAGYTSLTVEETDSYSSTNCEATATGLTATGLVGYGWYFDNGFSSRVAGGYTVGNLDIEAQCDNEAETAAEAYGGLALEWTLGFRF</sequence>
<evidence type="ECO:0000313" key="2">
    <source>
        <dbReference type="EMBL" id="GGX42776.1"/>
    </source>
</evidence>
<reference evidence="2" key="2">
    <citation type="submission" date="2020-09" db="EMBL/GenBank/DDBJ databases">
        <authorList>
            <person name="Sun Q."/>
            <person name="Kim S."/>
        </authorList>
    </citation>
    <scope>NUCLEOTIDE SEQUENCE</scope>
    <source>
        <strain evidence="2">KCTC 22169</strain>
    </source>
</reference>
<dbReference type="EMBL" id="BMXR01000002">
    <property type="protein sequence ID" value="GGX42776.1"/>
    <property type="molecule type" value="Genomic_DNA"/>
</dbReference>
<organism evidence="2 3">
    <name type="scientific">Saccharospirillum salsuginis</name>
    <dbReference type="NCBI Taxonomy" id="418750"/>
    <lineage>
        <taxon>Bacteria</taxon>
        <taxon>Pseudomonadati</taxon>
        <taxon>Pseudomonadota</taxon>
        <taxon>Gammaproteobacteria</taxon>
        <taxon>Oceanospirillales</taxon>
        <taxon>Saccharospirillaceae</taxon>
        <taxon>Saccharospirillum</taxon>
    </lineage>
</organism>
<comment type="caution">
    <text evidence="2">The sequence shown here is derived from an EMBL/GenBank/DDBJ whole genome shotgun (WGS) entry which is preliminary data.</text>
</comment>
<evidence type="ECO:0008006" key="4">
    <source>
        <dbReference type="Google" id="ProtNLM"/>
    </source>
</evidence>
<dbReference type="AlphaFoldDB" id="A0A918K3W4"/>
<keyword evidence="1" id="KW-0732">Signal</keyword>
<reference evidence="2" key="1">
    <citation type="journal article" date="2014" name="Int. J. Syst. Evol. Microbiol.">
        <title>Complete genome sequence of Corynebacterium casei LMG S-19264T (=DSM 44701T), isolated from a smear-ripened cheese.</title>
        <authorList>
            <consortium name="US DOE Joint Genome Institute (JGI-PGF)"/>
            <person name="Walter F."/>
            <person name="Albersmeier A."/>
            <person name="Kalinowski J."/>
            <person name="Ruckert C."/>
        </authorList>
    </citation>
    <scope>NUCLEOTIDE SEQUENCE</scope>
    <source>
        <strain evidence="2">KCTC 22169</strain>
    </source>
</reference>
<evidence type="ECO:0000313" key="3">
    <source>
        <dbReference type="Proteomes" id="UP000626148"/>
    </source>
</evidence>
<gene>
    <name evidence="2" type="ORF">GCM10007392_06700</name>
</gene>
<feature type="signal peptide" evidence="1">
    <location>
        <begin position="1"/>
        <end position="20"/>
    </location>
</feature>
<dbReference type="RefSeq" id="WP_189607086.1">
    <property type="nucleotide sequence ID" value="NZ_BMXR01000002.1"/>
</dbReference>
<name>A0A918K3W4_9GAMM</name>